<name>A0ACC2XER3_9TREE</name>
<accession>A0ACC2XER3</accession>
<evidence type="ECO:0000313" key="1">
    <source>
        <dbReference type="EMBL" id="KAJ9122528.1"/>
    </source>
</evidence>
<evidence type="ECO:0000313" key="2">
    <source>
        <dbReference type="Proteomes" id="UP001243375"/>
    </source>
</evidence>
<proteinExistence type="predicted"/>
<gene>
    <name evidence="1" type="ORF">QFC22_001957</name>
</gene>
<protein>
    <submittedName>
        <fullName evidence="1">Uncharacterized protein</fullName>
    </submittedName>
</protein>
<keyword evidence="2" id="KW-1185">Reference proteome</keyword>
<sequence length="907" mass="98624">MSFFGFDAVLPERRGGNGQGAAEEDIAVYTWGQEGFDGLAGQLMEGGDEANDETFADMPVTDDFRFSHHAPGQVLGSTANKAPPKKSKKGNNTDLFASTEADFFGSSKKSTKPKVSNTITKPSSVVISSSSAQPKASSQQQQGLWSTTAPSAAFQAASAAASVANANQLLAAGPVPLAQGVVMPTGMRTLEEIEAELLAKSRAQQQPMTLEEIEREMMKDLRIDSAAAAAAPVGLPQVMPTTAAFPPGIQPVASAYQGHFPGLPGTQPFPGSTEGLPMNTANMYPRHMENNQALAHQLHQMQPPPMDPRGNNNLTPGAQQAAVNPDIARLLGINAQQDAGLSEDERVNAELERKIQETEIAEMKRRKKANKIQNMSRYNDIMTQGDKEFITRIQLSQLVTDDPYASDFYAQVYSALAQQRRAQGEQQPAAQNPSVLQVAGGRGLGVGISRSSKRLRDNAMQRMTMQVKRIVENAHQRQKTAPTASLQGALGKNKLRPTATAPRPALQVASSSRNAIHQSAETSDQPSAITSVLGGSSATTQRQPLTKKQILVRLEELFEAVLEVEQIRRAQPPLPPQNEEQMQRMGMTPVEVEEQIKRGQQWSESVQAAVDALWRKLMVQEPLEVSNPHPFIALLGPIKGHRIFSRVIRHFDHSRVLTMVILLLACFPQLDVVRNAPAPTLSPTSAMPPAELAMRLQKERELESFSNNVISVMMGVINQHDLKMVAGMINLCLERWDMKTVLATRPGLALMMSLLARGTILKQGGASNPTDPSAPSPSDIQQWEQAFLALLHTLLPILSTLFPSTRAQASAFGPSASSVESQMETRDEAEGIKMDLLDGEVWGLCTMLAAQATGDDTTFLVLSLRDKIRYTFNSAKHQWVSPQRGEIRLKNVDSFLGVLGMNVSMLN</sequence>
<comment type="caution">
    <text evidence="1">The sequence shown here is derived from an EMBL/GenBank/DDBJ whole genome shotgun (WGS) entry which is preliminary data.</text>
</comment>
<dbReference type="EMBL" id="JASBWU010000004">
    <property type="protein sequence ID" value="KAJ9122528.1"/>
    <property type="molecule type" value="Genomic_DNA"/>
</dbReference>
<reference evidence="1" key="1">
    <citation type="submission" date="2023-04" db="EMBL/GenBank/DDBJ databases">
        <title>Draft Genome sequencing of Naganishia species isolated from polar environments using Oxford Nanopore Technology.</title>
        <authorList>
            <person name="Leo P."/>
            <person name="Venkateswaran K."/>
        </authorList>
    </citation>
    <scope>NUCLEOTIDE SEQUENCE</scope>
    <source>
        <strain evidence="1">MNA-CCFEE 5425</strain>
    </source>
</reference>
<dbReference type="Proteomes" id="UP001243375">
    <property type="component" value="Unassembled WGS sequence"/>
</dbReference>
<organism evidence="1 2">
    <name type="scientific">Naganishia vaughanmartiniae</name>
    <dbReference type="NCBI Taxonomy" id="1424756"/>
    <lineage>
        <taxon>Eukaryota</taxon>
        <taxon>Fungi</taxon>
        <taxon>Dikarya</taxon>
        <taxon>Basidiomycota</taxon>
        <taxon>Agaricomycotina</taxon>
        <taxon>Tremellomycetes</taxon>
        <taxon>Filobasidiales</taxon>
        <taxon>Filobasidiaceae</taxon>
        <taxon>Naganishia</taxon>
    </lineage>
</organism>